<evidence type="ECO:0000313" key="3">
    <source>
        <dbReference type="EMBL" id="GLW67926.1"/>
    </source>
</evidence>
<dbReference type="PROSITE" id="PS51257">
    <property type="entry name" value="PROKAR_LIPOPROTEIN"/>
    <property type="match status" value="1"/>
</dbReference>
<keyword evidence="2" id="KW-0732">Signal</keyword>
<dbReference type="RefSeq" id="WP_285732432.1">
    <property type="nucleotide sequence ID" value="NZ_BSSA01000001.1"/>
</dbReference>
<dbReference type="Proteomes" id="UP001165041">
    <property type="component" value="Unassembled WGS sequence"/>
</dbReference>
<evidence type="ECO:0000256" key="2">
    <source>
        <dbReference type="SAM" id="SignalP"/>
    </source>
</evidence>
<accession>A0A9W6Q3N6</accession>
<feature type="compositionally biased region" description="Low complexity" evidence="1">
    <location>
        <begin position="39"/>
        <end position="68"/>
    </location>
</feature>
<comment type="caution">
    <text evidence="3">The sequence shown here is derived from an EMBL/GenBank/DDBJ whole genome shotgun (WGS) entry which is preliminary data.</text>
</comment>
<name>A0A9W6Q3N6_9ACTN</name>
<dbReference type="EMBL" id="BSSA01000001">
    <property type="protein sequence ID" value="GLW67926.1"/>
    <property type="molecule type" value="Genomic_DNA"/>
</dbReference>
<feature type="region of interest" description="Disordered" evidence="1">
    <location>
        <begin position="28"/>
        <end position="68"/>
    </location>
</feature>
<protein>
    <submittedName>
        <fullName evidence="3">Uncharacterized protein</fullName>
    </submittedName>
</protein>
<gene>
    <name evidence="3" type="ORF">Kpho02_02250</name>
</gene>
<evidence type="ECO:0000256" key="1">
    <source>
        <dbReference type="SAM" id="MobiDB-lite"/>
    </source>
</evidence>
<reference evidence="3" key="1">
    <citation type="submission" date="2023-02" db="EMBL/GenBank/DDBJ databases">
        <title>Kitasatospora phosalacinea NBRC 14627.</title>
        <authorList>
            <person name="Ichikawa N."/>
            <person name="Sato H."/>
            <person name="Tonouchi N."/>
        </authorList>
    </citation>
    <scope>NUCLEOTIDE SEQUENCE</scope>
    <source>
        <strain evidence="3">NBRC 14627</strain>
    </source>
</reference>
<sequence length="68" mass="6601">MTRRPAARAALAALALACAALLTACGPTSGKADSGGGADDAQVQQMQQKVDAADSAAAQADTNAGQDN</sequence>
<dbReference type="AlphaFoldDB" id="A0A9W6Q3N6"/>
<feature type="signal peptide" evidence="2">
    <location>
        <begin position="1"/>
        <end position="24"/>
    </location>
</feature>
<evidence type="ECO:0000313" key="4">
    <source>
        <dbReference type="Proteomes" id="UP001165041"/>
    </source>
</evidence>
<feature type="chain" id="PRO_5040838318" evidence="2">
    <location>
        <begin position="25"/>
        <end position="68"/>
    </location>
</feature>
<organism evidence="3 4">
    <name type="scientific">Kitasatospora phosalacinea</name>
    <dbReference type="NCBI Taxonomy" id="2065"/>
    <lineage>
        <taxon>Bacteria</taxon>
        <taxon>Bacillati</taxon>
        <taxon>Actinomycetota</taxon>
        <taxon>Actinomycetes</taxon>
        <taxon>Kitasatosporales</taxon>
        <taxon>Streptomycetaceae</taxon>
        <taxon>Kitasatospora</taxon>
    </lineage>
</organism>
<proteinExistence type="predicted"/>